<name>A0A0R3PK51_ANGCS</name>
<dbReference type="PANTHER" id="PTHR15670:SF4">
    <property type="entry name" value="RHO GTPASE-ACTIVATING PROTEIN 11A"/>
    <property type="match status" value="1"/>
</dbReference>
<dbReference type="GO" id="GO:0007165">
    <property type="term" value="P:signal transduction"/>
    <property type="evidence" value="ECO:0007669"/>
    <property type="project" value="InterPro"/>
</dbReference>
<dbReference type="CDD" id="cd00159">
    <property type="entry name" value="RhoGAP"/>
    <property type="match status" value="1"/>
</dbReference>
<evidence type="ECO:0000259" key="1">
    <source>
        <dbReference type="PROSITE" id="PS50238"/>
    </source>
</evidence>
<keyword evidence="3" id="KW-1185">Reference proteome</keyword>
<evidence type="ECO:0000313" key="4">
    <source>
        <dbReference type="WBParaSite" id="ACOC_0000492201-mRNA-1"/>
    </source>
</evidence>
<reference evidence="2 3" key="2">
    <citation type="submission" date="2018-11" db="EMBL/GenBank/DDBJ databases">
        <authorList>
            <consortium name="Pathogen Informatics"/>
        </authorList>
    </citation>
    <scope>NUCLEOTIDE SEQUENCE [LARGE SCALE GENOMIC DNA]</scope>
    <source>
        <strain evidence="2 3">Costa Rica</strain>
    </source>
</reference>
<proteinExistence type="predicted"/>
<dbReference type="SMART" id="SM00324">
    <property type="entry name" value="RhoGAP"/>
    <property type="match status" value="1"/>
</dbReference>
<dbReference type="PROSITE" id="PS50238">
    <property type="entry name" value="RHOGAP"/>
    <property type="match status" value="1"/>
</dbReference>
<dbReference type="GO" id="GO:0005096">
    <property type="term" value="F:GTPase activator activity"/>
    <property type="evidence" value="ECO:0007669"/>
    <property type="project" value="TreeGrafter"/>
</dbReference>
<dbReference type="AlphaFoldDB" id="A0A0R3PK51"/>
<dbReference type="Proteomes" id="UP000267027">
    <property type="component" value="Unassembled WGS sequence"/>
</dbReference>
<evidence type="ECO:0000313" key="2">
    <source>
        <dbReference type="EMBL" id="VDM56508.1"/>
    </source>
</evidence>
<dbReference type="WBParaSite" id="ACOC_0000492201-mRNA-1">
    <property type="protein sequence ID" value="ACOC_0000492201-mRNA-1"/>
    <property type="gene ID" value="ACOC_0000492201"/>
</dbReference>
<evidence type="ECO:0000313" key="3">
    <source>
        <dbReference type="Proteomes" id="UP000267027"/>
    </source>
</evidence>
<organism evidence="4">
    <name type="scientific">Angiostrongylus costaricensis</name>
    <name type="common">Nematode worm</name>
    <dbReference type="NCBI Taxonomy" id="334426"/>
    <lineage>
        <taxon>Eukaryota</taxon>
        <taxon>Metazoa</taxon>
        <taxon>Ecdysozoa</taxon>
        <taxon>Nematoda</taxon>
        <taxon>Chromadorea</taxon>
        <taxon>Rhabditida</taxon>
        <taxon>Rhabditina</taxon>
        <taxon>Rhabditomorpha</taxon>
        <taxon>Strongyloidea</taxon>
        <taxon>Metastrongylidae</taxon>
        <taxon>Angiostrongylus</taxon>
    </lineage>
</organism>
<feature type="domain" description="Rho-GAP" evidence="1">
    <location>
        <begin position="1"/>
        <end position="181"/>
    </location>
</feature>
<dbReference type="STRING" id="334426.A0A0R3PK51"/>
<dbReference type="Gene3D" id="1.10.555.10">
    <property type="entry name" value="Rho GTPase activation protein"/>
    <property type="match status" value="1"/>
</dbReference>
<dbReference type="EMBL" id="UYYA01003837">
    <property type="protein sequence ID" value="VDM56508.1"/>
    <property type="molecule type" value="Genomic_DNA"/>
</dbReference>
<gene>
    <name evidence="2" type="ORF">ACOC_LOCUS4923</name>
</gene>
<protein>
    <submittedName>
        <fullName evidence="4">Rho-GAP domain-containing protein</fullName>
    </submittedName>
</protein>
<accession>A0A0R3PK51</accession>
<dbReference type="SUPFAM" id="SSF48350">
    <property type="entry name" value="GTPase activation domain, GAP"/>
    <property type="match status" value="1"/>
</dbReference>
<dbReference type="InterPro" id="IPR008936">
    <property type="entry name" value="Rho_GTPase_activation_prot"/>
</dbReference>
<dbReference type="OrthoDB" id="29546at2759"/>
<dbReference type="InterPro" id="IPR000198">
    <property type="entry name" value="RhoGAP_dom"/>
</dbReference>
<dbReference type="Pfam" id="PF00620">
    <property type="entry name" value="RhoGAP"/>
    <property type="match status" value="1"/>
</dbReference>
<dbReference type="InterPro" id="IPR042869">
    <property type="entry name" value="ARHGAP11A/B"/>
</dbReference>
<reference evidence="4" key="1">
    <citation type="submission" date="2017-02" db="UniProtKB">
        <authorList>
            <consortium name="WormBaseParasite"/>
        </authorList>
    </citation>
    <scope>IDENTIFICATION</scope>
</reference>
<sequence>MFIEEGNHRGSTKVKLEQVPAFLVNAFNFINIHGMEMEGLFRREGNIIRLNQNNYVGSPIPSSDFTVHDVCSMVKRFFRDLKEPLLSHPLLRENLMNLAKKSDTKEITRQEFCTVFEPAFKGTLGYLMRQLHRVGVSIVLIIMSRNLLFAANSQLYCSNSFCLQLTVFSVFRCFSFINRRV</sequence>
<dbReference type="PANTHER" id="PTHR15670">
    <property type="entry name" value="RHO GTPASE ACTIVATING PROTEIN 11A"/>
    <property type="match status" value="1"/>
</dbReference>